<evidence type="ECO:0000256" key="1">
    <source>
        <dbReference type="ARBA" id="ARBA00022729"/>
    </source>
</evidence>
<comment type="caution">
    <text evidence="5">The sequence shown here is derived from an EMBL/GenBank/DDBJ whole genome shotgun (WGS) entry which is preliminary data.</text>
</comment>
<evidence type="ECO:0000256" key="2">
    <source>
        <dbReference type="ARBA" id="ARBA00022737"/>
    </source>
</evidence>
<dbReference type="SUPFAM" id="SSF49899">
    <property type="entry name" value="Concanavalin A-like lectins/glucanases"/>
    <property type="match status" value="1"/>
</dbReference>
<feature type="compositionally biased region" description="Polar residues" evidence="3">
    <location>
        <begin position="324"/>
        <end position="334"/>
    </location>
</feature>
<keyword evidence="2" id="KW-0677">Repeat</keyword>
<feature type="compositionally biased region" description="Polar residues" evidence="3">
    <location>
        <begin position="387"/>
        <end position="411"/>
    </location>
</feature>
<name>A0ABD0NQ86_CIRMR</name>
<feature type="non-terminal residue" evidence="5">
    <location>
        <position position="543"/>
    </location>
</feature>
<protein>
    <recommendedName>
        <fullName evidence="4">Thrombospondin-like N-terminal domain-containing protein</fullName>
    </recommendedName>
</protein>
<feature type="compositionally biased region" description="Low complexity" evidence="3">
    <location>
        <begin position="367"/>
        <end position="378"/>
    </location>
</feature>
<feature type="domain" description="Thrombospondin-like N-terminal" evidence="4">
    <location>
        <begin position="1"/>
        <end position="180"/>
    </location>
</feature>
<dbReference type="AlphaFoldDB" id="A0ABD0NQ86"/>
<evidence type="ECO:0000313" key="6">
    <source>
        <dbReference type="Proteomes" id="UP001529510"/>
    </source>
</evidence>
<evidence type="ECO:0000256" key="3">
    <source>
        <dbReference type="SAM" id="MobiDB-lite"/>
    </source>
</evidence>
<evidence type="ECO:0000313" key="5">
    <source>
        <dbReference type="EMBL" id="KAL0163306.1"/>
    </source>
</evidence>
<organism evidence="5 6">
    <name type="scientific">Cirrhinus mrigala</name>
    <name type="common">Mrigala</name>
    <dbReference type="NCBI Taxonomy" id="683832"/>
    <lineage>
        <taxon>Eukaryota</taxon>
        <taxon>Metazoa</taxon>
        <taxon>Chordata</taxon>
        <taxon>Craniata</taxon>
        <taxon>Vertebrata</taxon>
        <taxon>Euteleostomi</taxon>
        <taxon>Actinopterygii</taxon>
        <taxon>Neopterygii</taxon>
        <taxon>Teleostei</taxon>
        <taxon>Ostariophysi</taxon>
        <taxon>Cypriniformes</taxon>
        <taxon>Cyprinidae</taxon>
        <taxon>Labeoninae</taxon>
        <taxon>Labeonini</taxon>
        <taxon>Cirrhinus</taxon>
    </lineage>
</organism>
<dbReference type="InterPro" id="IPR013320">
    <property type="entry name" value="ConA-like_dom_sf"/>
</dbReference>
<reference evidence="5 6" key="1">
    <citation type="submission" date="2024-05" db="EMBL/GenBank/DDBJ databases">
        <title>Genome sequencing and assembly of Indian major carp, Cirrhinus mrigala (Hamilton, 1822).</title>
        <authorList>
            <person name="Mohindra V."/>
            <person name="Chowdhury L.M."/>
            <person name="Lal K."/>
            <person name="Jena J.K."/>
        </authorList>
    </citation>
    <scope>NUCLEOTIDE SEQUENCE [LARGE SCALE GENOMIC DNA]</scope>
    <source>
        <strain evidence="5">CM1030</strain>
        <tissue evidence="5">Blood</tissue>
    </source>
</reference>
<dbReference type="EMBL" id="JAMKFB020000021">
    <property type="protein sequence ID" value="KAL0163306.1"/>
    <property type="molecule type" value="Genomic_DNA"/>
</dbReference>
<accession>A0ABD0NQ86</accession>
<feature type="compositionally biased region" description="Polar residues" evidence="3">
    <location>
        <begin position="425"/>
        <end position="454"/>
    </location>
</feature>
<dbReference type="CDD" id="cd00110">
    <property type="entry name" value="LamG"/>
    <property type="match status" value="1"/>
</dbReference>
<feature type="non-terminal residue" evidence="5">
    <location>
        <position position="1"/>
    </location>
</feature>
<dbReference type="InterPro" id="IPR001791">
    <property type="entry name" value="Laminin_G"/>
</dbReference>
<keyword evidence="6" id="KW-1185">Reference proteome</keyword>
<evidence type="ECO:0000259" key="4">
    <source>
        <dbReference type="SMART" id="SM00210"/>
    </source>
</evidence>
<dbReference type="InterPro" id="IPR048287">
    <property type="entry name" value="TSPN-like_N"/>
</dbReference>
<feature type="region of interest" description="Disordered" evidence="3">
    <location>
        <begin position="249"/>
        <end position="503"/>
    </location>
</feature>
<gene>
    <name evidence="5" type="ORF">M9458_042702</name>
</gene>
<sequence length="543" mass="57586">VDVLQRLALRAELGSRAVPAGVISLRSGVILTTRARVTTATRSVFPPELFWNCTIVLSVRSHRLNSAFLFSVLSGHRIQLGLEISPGKLTLHAGPGNTAVFPYDLHDGRWHHLAFVLNGQSVTLHSPCSESDGGVTQKLPVLPERLNPRGTFRLGGTSALLPGAVPFEGAVCQFDVVPSAQAQQNYCSAIRRQCRENDTYRPAPPALLPLPSRHAPPLLAHTLPPNRTFTFTPTNFLWTSINGAGGSSAVRMSDGVRPKPTSTTPPPLSLMQTGLEAPLSGGYLNSVTPKPTLRTPKSPKPTASKPAAVWLTPTKPAGSKPTPGKTSTKLSATKPSGPKPTNARPTSSKPGSSKTTAPKPTPPKPSKPAAAKPTVKKPMLAPKPTKINPTKNTSSGVQPVNPNKKSNTSLKPLSDPEPVAPKKPSPTNKKPLQPKTSTQRSPQTTLPNSKSTAAPNPTPKKNLPTPKSAQFTTAAPNKPPKTLETPKVNLDKPKTPVTPSTPRFAVQSVTVPDFNDFQSFEADPTYYSLLVGPPGQKGDPGKI</sequence>
<keyword evidence="1" id="KW-0732">Signal</keyword>
<feature type="compositionally biased region" description="Low complexity" evidence="3">
    <location>
        <begin position="345"/>
        <end position="358"/>
    </location>
</feature>
<dbReference type="SMART" id="SM00210">
    <property type="entry name" value="TSPN"/>
    <property type="match status" value="1"/>
</dbReference>
<dbReference type="Gene3D" id="2.60.120.200">
    <property type="match status" value="1"/>
</dbReference>
<dbReference type="Proteomes" id="UP001529510">
    <property type="component" value="Unassembled WGS sequence"/>
</dbReference>
<proteinExistence type="predicted"/>